<gene>
    <name evidence="2" type="ORF">GCM10009107_23060</name>
</gene>
<keyword evidence="1" id="KW-0175">Coiled coil</keyword>
<evidence type="ECO:0000313" key="3">
    <source>
        <dbReference type="Proteomes" id="UP001500279"/>
    </source>
</evidence>
<dbReference type="RefSeq" id="WP_231013171.1">
    <property type="nucleotide sequence ID" value="NZ_BAAAEW010000013.1"/>
</dbReference>
<dbReference type="Proteomes" id="UP001500279">
    <property type="component" value="Unassembled WGS sequence"/>
</dbReference>
<comment type="caution">
    <text evidence="2">The sequence shown here is derived from an EMBL/GenBank/DDBJ whole genome shotgun (WGS) entry which is preliminary data.</text>
</comment>
<proteinExistence type="predicted"/>
<sequence>MTGATASLPDLGPALDAATNAQTGLSSFMDVAGSLASGDSGSPLGAVTQAFGGVQGALDIDVSGLSEALPKAISTIQNALPGDALAFIENLNESYQGLSDFLANSPLVQQIHPGDSLEQTALKLIEAVLSAFSDRLAELGSTLIDTDTLAQVTAALGTIEQLAGGQVPSADDLLNFLAQQLVGVDHDLLAGASQHLDGALALIQPLTAGGIEGLIGTVRDQAALSFQALANAIVSFDAADAAAYAALEALLQAWSDALGLAFDAIDAGCDALTALVADDAWDTLFSAYATVLGAVPLVELPSVDDAVDAIASVIESLLSRLRMSLSPQDLAAQIARASNGVHEMFAASPLSQVQQILIDFIGKIQQAMADVPTEQVQLAVSGMLSRVKQELDALHIDQVRTGIAEGFQAAHDFIEQNIGDDLLGDLSSTLADALDQFKQIPIADVADAIGDVVQQAGSLIQQLASDLSSALDDLKALLAQLDGLDFKPVADEVIDEIDALKAKLSAIKPESLSEPEKIAIQGGLALLRAVDLEGMIETQLKTGFKTIDDELAEAVQAVLDAWNNFRDRIIGFDGSAILAPVNALLDQVEKSVNGINATLVLAPLDGLVDELVAQADKLSPGQLLEPLKAPYQQMMAAINRASPDVWVEPLRLLHTEIDRLVDLIDITPLLDTLEQKERELFTQARDGLASALDSVHLPPPLDTFFETMKALMLGLADAVFGDPDGALRQYNLTLGDSVKPSSLFKPLDLVFDQLMAAVDKLPVADVASALEAIRTGLGMALPALNPAQVTRLLREAQQRVDALSPSALAGAVTLPALRVRLDAQIALSAGNGAAKASLSAKFDLVLAPLKLDVPSSRLQQLDGRVRELSAALRQRINGLDASGAQAAYNRLNSGLAKMLPAFLTQPQPITADTLHGALATLRPSTKARRIDLAVDRFLGDLAPLQAALDDAVNGFFGEIRQAALVLHPAGLKTAVSGVYDTLRAKLNILDPDALAAELKTTVWDPLMDPLKAIDPAAIQVQLDALYQQLVAKITGSLRGMLTQLKQAIDGFLNQVRAELKKVLDALKAQLEAILADVTALLQQVDQLIVHDLLERLLTLLANLQTSFDQQLDRVLNEFDTMLNAIPLGAPSQSSALAL</sequence>
<name>A0ABN1K040_9BURK</name>
<protein>
    <submittedName>
        <fullName evidence="2">Uncharacterized protein</fullName>
    </submittedName>
</protein>
<accession>A0ABN1K040</accession>
<reference evidence="2 3" key="1">
    <citation type="journal article" date="2019" name="Int. J. Syst. Evol. Microbiol.">
        <title>The Global Catalogue of Microorganisms (GCM) 10K type strain sequencing project: providing services to taxonomists for standard genome sequencing and annotation.</title>
        <authorList>
            <consortium name="The Broad Institute Genomics Platform"/>
            <consortium name="The Broad Institute Genome Sequencing Center for Infectious Disease"/>
            <person name="Wu L."/>
            <person name="Ma J."/>
        </authorList>
    </citation>
    <scope>NUCLEOTIDE SEQUENCE [LARGE SCALE GENOMIC DNA]</scope>
    <source>
        <strain evidence="2 3">JCM 15503</strain>
    </source>
</reference>
<evidence type="ECO:0000313" key="2">
    <source>
        <dbReference type="EMBL" id="GAA0750855.1"/>
    </source>
</evidence>
<feature type="coiled-coil region" evidence="1">
    <location>
        <begin position="1052"/>
        <end position="1083"/>
    </location>
</feature>
<keyword evidence="3" id="KW-1185">Reference proteome</keyword>
<organism evidence="2 3">
    <name type="scientific">Ideonella azotifigens</name>
    <dbReference type="NCBI Taxonomy" id="513160"/>
    <lineage>
        <taxon>Bacteria</taxon>
        <taxon>Pseudomonadati</taxon>
        <taxon>Pseudomonadota</taxon>
        <taxon>Betaproteobacteria</taxon>
        <taxon>Burkholderiales</taxon>
        <taxon>Sphaerotilaceae</taxon>
        <taxon>Ideonella</taxon>
    </lineage>
</organism>
<dbReference type="EMBL" id="BAAAEW010000013">
    <property type="protein sequence ID" value="GAA0750855.1"/>
    <property type="molecule type" value="Genomic_DNA"/>
</dbReference>
<evidence type="ECO:0000256" key="1">
    <source>
        <dbReference type="SAM" id="Coils"/>
    </source>
</evidence>